<dbReference type="InterPro" id="IPR029787">
    <property type="entry name" value="Nucleotide_cyclase"/>
</dbReference>
<protein>
    <recommendedName>
        <fullName evidence="1">diguanylate cyclase</fullName>
        <ecNumber evidence="1">2.7.7.65</ecNumber>
    </recommendedName>
</protein>
<dbReference type="SMART" id="SM00267">
    <property type="entry name" value="GGDEF"/>
    <property type="match status" value="1"/>
</dbReference>
<dbReference type="OrthoDB" id="9812260at2"/>
<comment type="catalytic activity">
    <reaction evidence="2">
        <text>2 GTP = 3',3'-c-di-GMP + 2 diphosphate</text>
        <dbReference type="Rhea" id="RHEA:24898"/>
        <dbReference type="ChEBI" id="CHEBI:33019"/>
        <dbReference type="ChEBI" id="CHEBI:37565"/>
        <dbReference type="ChEBI" id="CHEBI:58805"/>
        <dbReference type="EC" id="2.7.7.65"/>
    </reaction>
</comment>
<dbReference type="NCBIfam" id="TIGR00254">
    <property type="entry name" value="GGDEF"/>
    <property type="match status" value="1"/>
</dbReference>
<dbReference type="AlphaFoldDB" id="A0A1G7BEF9"/>
<accession>A0A1G7BEF9</accession>
<dbReference type="PANTHER" id="PTHR45138:SF9">
    <property type="entry name" value="DIGUANYLATE CYCLASE DGCM-RELATED"/>
    <property type="match status" value="1"/>
</dbReference>
<dbReference type="GO" id="GO:1902201">
    <property type="term" value="P:negative regulation of bacterial-type flagellum-dependent cell motility"/>
    <property type="evidence" value="ECO:0007669"/>
    <property type="project" value="TreeGrafter"/>
</dbReference>
<dbReference type="GO" id="GO:0000160">
    <property type="term" value="P:phosphorelay signal transduction system"/>
    <property type="evidence" value="ECO:0007669"/>
    <property type="project" value="InterPro"/>
</dbReference>
<dbReference type="InterPro" id="IPR050469">
    <property type="entry name" value="Diguanylate_Cyclase"/>
</dbReference>
<evidence type="ECO:0000256" key="1">
    <source>
        <dbReference type="ARBA" id="ARBA00012528"/>
    </source>
</evidence>
<organism evidence="6 7">
    <name type="scientific">Paracoccus isoporae</name>
    <dbReference type="NCBI Taxonomy" id="591205"/>
    <lineage>
        <taxon>Bacteria</taxon>
        <taxon>Pseudomonadati</taxon>
        <taxon>Pseudomonadota</taxon>
        <taxon>Alphaproteobacteria</taxon>
        <taxon>Rhodobacterales</taxon>
        <taxon>Paracoccaceae</taxon>
        <taxon>Paracoccus</taxon>
    </lineage>
</organism>
<feature type="domain" description="GGDEF" evidence="5">
    <location>
        <begin position="302"/>
        <end position="442"/>
    </location>
</feature>
<dbReference type="GO" id="GO:0052621">
    <property type="term" value="F:diguanylate cyclase activity"/>
    <property type="evidence" value="ECO:0007669"/>
    <property type="project" value="UniProtKB-EC"/>
</dbReference>
<dbReference type="SUPFAM" id="SSF55073">
    <property type="entry name" value="Nucleotide cyclase"/>
    <property type="match status" value="1"/>
</dbReference>
<dbReference type="EC" id="2.7.7.65" evidence="1"/>
<dbReference type="CDD" id="cd01949">
    <property type="entry name" value="GGDEF"/>
    <property type="match status" value="1"/>
</dbReference>
<name>A0A1G7BEF9_9RHOB</name>
<keyword evidence="7" id="KW-1185">Reference proteome</keyword>
<evidence type="ECO:0000256" key="3">
    <source>
        <dbReference type="PROSITE-ProRule" id="PRU00169"/>
    </source>
</evidence>
<dbReference type="InterPro" id="IPR001789">
    <property type="entry name" value="Sig_transdc_resp-reg_receiver"/>
</dbReference>
<feature type="domain" description="Response regulatory" evidence="4">
    <location>
        <begin position="4"/>
        <end position="114"/>
    </location>
</feature>
<dbReference type="RefSeq" id="WP_090523283.1">
    <property type="nucleotide sequence ID" value="NZ_FNAH01000005.1"/>
</dbReference>
<comment type="caution">
    <text evidence="3">Lacks conserved residue(s) required for the propagation of feature annotation.</text>
</comment>
<evidence type="ECO:0000259" key="4">
    <source>
        <dbReference type="PROSITE" id="PS50110"/>
    </source>
</evidence>
<evidence type="ECO:0000313" key="7">
    <source>
        <dbReference type="Proteomes" id="UP000199344"/>
    </source>
</evidence>
<dbReference type="InterPro" id="IPR043128">
    <property type="entry name" value="Rev_trsase/Diguanyl_cyclase"/>
</dbReference>
<dbReference type="EMBL" id="FNAH01000005">
    <property type="protein sequence ID" value="SDE25337.1"/>
    <property type="molecule type" value="Genomic_DNA"/>
</dbReference>
<evidence type="ECO:0000256" key="2">
    <source>
        <dbReference type="ARBA" id="ARBA00034247"/>
    </source>
</evidence>
<dbReference type="SUPFAM" id="SSF52172">
    <property type="entry name" value="CheY-like"/>
    <property type="match status" value="1"/>
</dbReference>
<evidence type="ECO:0000259" key="5">
    <source>
        <dbReference type="PROSITE" id="PS50887"/>
    </source>
</evidence>
<dbReference type="GO" id="GO:0043709">
    <property type="term" value="P:cell adhesion involved in single-species biofilm formation"/>
    <property type="evidence" value="ECO:0007669"/>
    <property type="project" value="TreeGrafter"/>
</dbReference>
<dbReference type="PROSITE" id="PS50887">
    <property type="entry name" value="GGDEF"/>
    <property type="match status" value="1"/>
</dbReference>
<gene>
    <name evidence="6" type="ORF">SAMN05421538_10567</name>
</gene>
<dbReference type="GO" id="GO:0005886">
    <property type="term" value="C:plasma membrane"/>
    <property type="evidence" value="ECO:0007669"/>
    <property type="project" value="TreeGrafter"/>
</dbReference>
<dbReference type="Gene3D" id="3.30.70.270">
    <property type="match status" value="1"/>
</dbReference>
<dbReference type="InterPro" id="IPR000160">
    <property type="entry name" value="GGDEF_dom"/>
</dbReference>
<proteinExistence type="predicted"/>
<sequence length="446" mass="47083">MLGRLLVIDHDLTSRLTMKLRLEAANYRVITAGHAAEAMGNCGDVAAVILRADDLAGLAALADDITRLRGALPAPVIVQCAAADRSQAFRAGAEYVLDRTCPDPVLRARLRCWTAQPSPAPAGFADDAAEFEPSDRIGLVTDDAALAKRWQCAARDASGRKLMRLLPRDVLRSPPRGYAAILVDGGADGAGLDHLADLRVRLLAAGQGTALALIQRGGHAAEEARALEIGATDVLAEPLCGPAHHAELAARLALLLRHGREGERRCRDTRLAHRLAGVDSLTGLANRRSISREISEAAAGGGDFGLLMIDIDRFKQINDRHGHAAGDAVLRDVSVAMRDHLGQAGWLARYGGEEFLALLPGADETDAVSLAEGLRRAICAAPVRAQGLAGEVPVPVTISIGVATSDGSVEPRCRVEDTMRRADAALIAAKRAGRNIVMLSRDAHAA</sequence>
<dbReference type="STRING" id="591205.SAMN05421538_10567"/>
<dbReference type="PROSITE" id="PS50110">
    <property type="entry name" value="RESPONSE_REGULATORY"/>
    <property type="match status" value="1"/>
</dbReference>
<dbReference type="Gene3D" id="3.40.50.2300">
    <property type="match status" value="1"/>
</dbReference>
<dbReference type="Proteomes" id="UP000199344">
    <property type="component" value="Unassembled WGS sequence"/>
</dbReference>
<dbReference type="FunFam" id="3.30.70.270:FF:000001">
    <property type="entry name" value="Diguanylate cyclase domain protein"/>
    <property type="match status" value="1"/>
</dbReference>
<reference evidence="6 7" key="1">
    <citation type="submission" date="2016-10" db="EMBL/GenBank/DDBJ databases">
        <authorList>
            <person name="de Groot N.N."/>
        </authorList>
    </citation>
    <scope>NUCLEOTIDE SEQUENCE [LARGE SCALE GENOMIC DNA]</scope>
    <source>
        <strain evidence="6 7">DSM 22220</strain>
    </source>
</reference>
<evidence type="ECO:0000313" key="6">
    <source>
        <dbReference type="EMBL" id="SDE25337.1"/>
    </source>
</evidence>
<dbReference type="Pfam" id="PF00990">
    <property type="entry name" value="GGDEF"/>
    <property type="match status" value="1"/>
</dbReference>
<dbReference type="InterPro" id="IPR011006">
    <property type="entry name" value="CheY-like_superfamily"/>
</dbReference>
<dbReference type="PANTHER" id="PTHR45138">
    <property type="entry name" value="REGULATORY COMPONENTS OF SENSORY TRANSDUCTION SYSTEM"/>
    <property type="match status" value="1"/>
</dbReference>